<accession>A0AAE7JND9</accession>
<protein>
    <submittedName>
        <fullName evidence="7">Membrane-associated metallophosphoesterase (YkuE domain)</fullName>
    </submittedName>
</protein>
<dbReference type="GO" id="GO:0009245">
    <property type="term" value="P:lipid A biosynthetic process"/>
    <property type="evidence" value="ECO:0007669"/>
    <property type="project" value="TreeGrafter"/>
</dbReference>
<dbReference type="SUPFAM" id="SSF56300">
    <property type="entry name" value="Metallo-dependent phosphatases"/>
    <property type="match status" value="1"/>
</dbReference>
<evidence type="ECO:0000256" key="1">
    <source>
        <dbReference type="ARBA" id="ARBA00001968"/>
    </source>
</evidence>
<evidence type="ECO:0000259" key="6">
    <source>
        <dbReference type="Pfam" id="PF00149"/>
    </source>
</evidence>
<dbReference type="KEGG" id="adz:ADFLV_2968"/>
<keyword evidence="8" id="KW-1185">Reference proteome</keyword>
<dbReference type="GO" id="GO:0016020">
    <property type="term" value="C:membrane"/>
    <property type="evidence" value="ECO:0007669"/>
    <property type="project" value="GOC"/>
</dbReference>
<dbReference type="EMBL" id="CP053835">
    <property type="protein sequence ID" value="QKF78930.1"/>
    <property type="molecule type" value="Genomic_DNA"/>
</dbReference>
<evidence type="ECO:0000256" key="3">
    <source>
        <dbReference type="ARBA" id="ARBA00022801"/>
    </source>
</evidence>
<reference evidence="7 8" key="1">
    <citation type="submission" date="2020-05" db="EMBL/GenBank/DDBJ databases">
        <title>Complete genome sequencing of Campylobacter and Arcobacter type strains.</title>
        <authorList>
            <person name="Miller W.G."/>
            <person name="Yee E."/>
        </authorList>
    </citation>
    <scope>NUCLEOTIDE SEQUENCE [LARGE SCALE GENOMIC DNA]</scope>
    <source>
        <strain evidence="7 8">LMG 25694</strain>
    </source>
</reference>
<keyword evidence="5" id="KW-0812">Transmembrane</keyword>
<feature type="transmembrane region" description="Helical" evidence="5">
    <location>
        <begin position="6"/>
        <end position="26"/>
    </location>
</feature>
<dbReference type="FunFam" id="3.60.21.10:FF:000028">
    <property type="entry name" value="Putative metallophosphoesterase"/>
    <property type="match status" value="1"/>
</dbReference>
<dbReference type="Gene3D" id="3.60.21.10">
    <property type="match status" value="1"/>
</dbReference>
<name>A0AAE7JND9_9BACT</name>
<evidence type="ECO:0000256" key="2">
    <source>
        <dbReference type="ARBA" id="ARBA00022723"/>
    </source>
</evidence>
<dbReference type="CDD" id="cd07385">
    <property type="entry name" value="MPP_YkuE_C"/>
    <property type="match status" value="1"/>
</dbReference>
<dbReference type="PANTHER" id="PTHR31302">
    <property type="entry name" value="TRANSMEMBRANE PROTEIN WITH METALLOPHOSPHOESTERASE DOMAIN-RELATED"/>
    <property type="match status" value="1"/>
</dbReference>
<dbReference type="InterPro" id="IPR004843">
    <property type="entry name" value="Calcineurin-like_PHP"/>
</dbReference>
<dbReference type="InterPro" id="IPR051158">
    <property type="entry name" value="Metallophosphoesterase_sf"/>
</dbReference>
<evidence type="ECO:0000313" key="8">
    <source>
        <dbReference type="Proteomes" id="UP000503313"/>
    </source>
</evidence>
<keyword evidence="5" id="KW-0472">Membrane</keyword>
<dbReference type="GO" id="GO:0046872">
    <property type="term" value="F:metal ion binding"/>
    <property type="evidence" value="ECO:0007669"/>
    <property type="project" value="UniProtKB-KW"/>
</dbReference>
<sequence>MSFIIFFSVFMIVFAFQTLIIKKRLINKLDFNYKTRKYLSLFLYLTFFGVLMYPIARYFPLVPNWLYFLLSLPIGVIFLTFIITLFHEIISLGISKTKYTKNRREFFKKGLDIGIISAVIATNAKAMDNARHIEIEVVDVKINNLNKPYTILQLSDIHIGGLITKDFIKNLVKKVNILNPDVVVITGDLVDTKLEYAKPALDELKNINSKYGTYFIVGNHEYFHGVKPIINYVNSLGIKTLENENIYIGEKDKGFYLCGVYDRFGERYGSYKPNITQALKNSEDKPTILLAHQPKYLEEIETKGIDLVLCGHTHGGQIFPFNFLVKLQQPYVKGLHQHNETTQVYVNKGTGFWGPPMRLGASSEITILKLS</sequence>
<keyword evidence="3" id="KW-0378">Hydrolase</keyword>
<organism evidence="7 8">
    <name type="scientific">Arcobacter defluvii</name>
    <dbReference type="NCBI Taxonomy" id="873191"/>
    <lineage>
        <taxon>Bacteria</taxon>
        <taxon>Pseudomonadati</taxon>
        <taxon>Campylobacterota</taxon>
        <taxon>Epsilonproteobacteria</taxon>
        <taxon>Campylobacterales</taxon>
        <taxon>Arcobacteraceae</taxon>
        <taxon>Arcobacter</taxon>
    </lineage>
</organism>
<dbReference type="InterPro" id="IPR029052">
    <property type="entry name" value="Metallo-depent_PP-like"/>
</dbReference>
<gene>
    <name evidence="7" type="ORF">ADFLV_2968</name>
</gene>
<feature type="transmembrane region" description="Helical" evidence="5">
    <location>
        <begin position="38"/>
        <end position="59"/>
    </location>
</feature>
<evidence type="ECO:0000313" key="7">
    <source>
        <dbReference type="EMBL" id="QKF78930.1"/>
    </source>
</evidence>
<evidence type="ECO:0000256" key="4">
    <source>
        <dbReference type="ARBA" id="ARBA00061089"/>
    </source>
</evidence>
<dbReference type="GO" id="GO:0008758">
    <property type="term" value="F:UDP-2,3-diacylglucosamine hydrolase activity"/>
    <property type="evidence" value="ECO:0007669"/>
    <property type="project" value="TreeGrafter"/>
</dbReference>
<keyword evidence="5" id="KW-1133">Transmembrane helix</keyword>
<keyword evidence="2" id="KW-0479">Metal-binding</keyword>
<dbReference type="AlphaFoldDB" id="A0AAE7JND9"/>
<comment type="similarity">
    <text evidence="4">Belongs to the metallophosphoesterase superfamily.</text>
</comment>
<feature type="domain" description="Calcineurin-like phosphoesterase" evidence="6">
    <location>
        <begin position="150"/>
        <end position="315"/>
    </location>
</feature>
<dbReference type="Proteomes" id="UP000503313">
    <property type="component" value="Chromosome"/>
</dbReference>
<feature type="transmembrane region" description="Helical" evidence="5">
    <location>
        <begin position="65"/>
        <end position="94"/>
    </location>
</feature>
<dbReference type="PANTHER" id="PTHR31302:SF31">
    <property type="entry name" value="PHOSPHODIESTERASE YAEI"/>
    <property type="match status" value="1"/>
</dbReference>
<proteinExistence type="inferred from homology"/>
<comment type="cofactor">
    <cofactor evidence="1">
        <name>a divalent metal cation</name>
        <dbReference type="ChEBI" id="CHEBI:60240"/>
    </cofactor>
</comment>
<evidence type="ECO:0000256" key="5">
    <source>
        <dbReference type="SAM" id="Phobius"/>
    </source>
</evidence>
<dbReference type="Pfam" id="PF00149">
    <property type="entry name" value="Metallophos"/>
    <property type="match status" value="1"/>
</dbReference>